<keyword evidence="3" id="KW-1185">Reference proteome</keyword>
<protein>
    <submittedName>
        <fullName evidence="2">Uncharacterized protein</fullName>
    </submittedName>
</protein>
<gene>
    <name evidence="2" type="ORF">CKAH01_18928</name>
</gene>
<evidence type="ECO:0000256" key="1">
    <source>
        <dbReference type="SAM" id="MobiDB-lite"/>
    </source>
</evidence>
<dbReference type="Proteomes" id="UP001281614">
    <property type="component" value="Unassembled WGS sequence"/>
</dbReference>
<sequence length="101" mass="11662">MSSQQRRNTDAYDSNTSFSPNDNYDVSNQENGLDNVASNDEAFCEYDDTETLCGEDDADRTLHKDDDFDIEDQVMLFDGNVHPPEYWLRELENFNEDAFAC</sequence>
<comment type="caution">
    <text evidence="2">The sequence shown here is derived from an EMBL/GenBank/DDBJ whole genome shotgun (WGS) entry which is preliminary data.</text>
</comment>
<proteinExistence type="predicted"/>
<evidence type="ECO:0000313" key="2">
    <source>
        <dbReference type="EMBL" id="KAK2736158.1"/>
    </source>
</evidence>
<dbReference type="AlphaFoldDB" id="A0AAE0D1H7"/>
<evidence type="ECO:0000313" key="3">
    <source>
        <dbReference type="Proteomes" id="UP001281614"/>
    </source>
</evidence>
<dbReference type="EMBL" id="VYYT01000432">
    <property type="protein sequence ID" value="KAK2736158.1"/>
    <property type="molecule type" value="Genomic_DNA"/>
</dbReference>
<accession>A0AAE0D1H7</accession>
<reference evidence="2" key="1">
    <citation type="submission" date="2023-02" db="EMBL/GenBank/DDBJ databases">
        <title>Colletotrichum kahawae CIFC_Que2 genome sequencing and assembly.</title>
        <authorList>
            <person name="Baroncelli R."/>
        </authorList>
    </citation>
    <scope>NUCLEOTIDE SEQUENCE</scope>
    <source>
        <strain evidence="2">CIFC_Que2</strain>
    </source>
</reference>
<feature type="compositionally biased region" description="Polar residues" evidence="1">
    <location>
        <begin position="1"/>
        <end position="38"/>
    </location>
</feature>
<feature type="region of interest" description="Disordered" evidence="1">
    <location>
        <begin position="1"/>
        <end position="39"/>
    </location>
</feature>
<organism evidence="2 3">
    <name type="scientific">Colletotrichum kahawae</name>
    <name type="common">Coffee berry disease fungus</name>
    <dbReference type="NCBI Taxonomy" id="34407"/>
    <lineage>
        <taxon>Eukaryota</taxon>
        <taxon>Fungi</taxon>
        <taxon>Dikarya</taxon>
        <taxon>Ascomycota</taxon>
        <taxon>Pezizomycotina</taxon>
        <taxon>Sordariomycetes</taxon>
        <taxon>Hypocreomycetidae</taxon>
        <taxon>Glomerellales</taxon>
        <taxon>Glomerellaceae</taxon>
        <taxon>Colletotrichum</taxon>
        <taxon>Colletotrichum gloeosporioides species complex</taxon>
    </lineage>
</organism>
<name>A0AAE0D1H7_COLKA</name>